<dbReference type="InterPro" id="IPR013382">
    <property type="entry name" value="CRISPR-assoc_prot_Cse2"/>
</dbReference>
<dbReference type="AlphaFoldDB" id="A0AAF0YUX5"/>
<evidence type="ECO:0000313" key="1">
    <source>
        <dbReference type="EMBL" id="WOT01921.1"/>
    </source>
</evidence>
<dbReference type="CDD" id="cd09731">
    <property type="entry name" value="Cse2_I-E"/>
    <property type="match status" value="1"/>
</dbReference>
<dbReference type="Pfam" id="PF09485">
    <property type="entry name" value="CRISPR_Cse2"/>
    <property type="match status" value="1"/>
</dbReference>
<dbReference type="NCBIfam" id="TIGR02548">
    <property type="entry name" value="casB_cse2"/>
    <property type="match status" value="1"/>
</dbReference>
<dbReference type="EMBL" id="CP136958">
    <property type="protein sequence ID" value="WOT01921.1"/>
    <property type="molecule type" value="Genomic_DNA"/>
</dbReference>
<name>A0AAF0YUX5_9CORY</name>
<proteinExistence type="predicted"/>
<organism evidence="1 2">
    <name type="scientific">Corynebacterium pyruviciproducens</name>
    <dbReference type="NCBI Taxonomy" id="598660"/>
    <lineage>
        <taxon>Bacteria</taxon>
        <taxon>Bacillati</taxon>
        <taxon>Actinomycetota</taxon>
        <taxon>Actinomycetes</taxon>
        <taxon>Mycobacteriales</taxon>
        <taxon>Corynebacteriaceae</taxon>
        <taxon>Corynebacterium</taxon>
    </lineage>
</organism>
<dbReference type="Gene3D" id="1.10.520.40">
    <property type="entry name" value="CRISPR-associated protein Cse2"/>
    <property type="match status" value="1"/>
</dbReference>
<evidence type="ECO:0000313" key="2">
    <source>
        <dbReference type="Proteomes" id="UP000234560"/>
    </source>
</evidence>
<reference evidence="1" key="1">
    <citation type="submission" date="2017-12" db="EMBL/GenBank/DDBJ databases">
        <authorList>
            <person name="Thomas-White K."/>
            <person name="Wolfe A.J."/>
        </authorList>
    </citation>
    <scope>NUCLEOTIDE SEQUENCE</scope>
    <source>
        <strain evidence="1">UMB0763</strain>
    </source>
</reference>
<accession>A0AAF0YUX5</accession>
<protein>
    <submittedName>
        <fullName evidence="1">Type I-E CRISPR-associated protein Cse2/CasB</fullName>
    </submittedName>
</protein>
<gene>
    <name evidence="1" type="primary">casB</name>
    <name evidence="1" type="ORF">CYJ47_11820</name>
</gene>
<dbReference type="RefSeq" id="WP_101678534.1">
    <property type="nucleotide sequence ID" value="NZ_CP136958.1"/>
</dbReference>
<dbReference type="KEGG" id="cpyr:CYJ47_11820"/>
<sequence>MTHEEQTTRGPSLSTCVGKTATKLQDDYLGSHGDRAQAHARGVLATLRRSAGNTAMSNPLAMESVLFEMTPALSEHLVGKGDRPSPSEEAAFNAVTFFALHMQGAQQPAHIQGQSFARACGLLNMRRDSNSLKPRFDAILLAHDARARLIHIRSLIQLLRTEAIGFDYGRFATDLRSLNDPRYHNGVLIRWSRDFAQAHFNSTNSSKN</sequence>
<dbReference type="Proteomes" id="UP000234560">
    <property type="component" value="Chromosome"/>
</dbReference>
<dbReference type="InterPro" id="IPR038287">
    <property type="entry name" value="Cse2_sf"/>
</dbReference>
<reference evidence="1" key="2">
    <citation type="submission" date="2023-10" db="EMBL/GenBank/DDBJ databases">
        <authorList>
            <person name="Choi B."/>
        </authorList>
    </citation>
    <scope>NUCLEOTIDE SEQUENCE</scope>
    <source>
        <strain evidence="1">UMB0763</strain>
    </source>
</reference>